<comment type="caution">
    <text evidence="12">The sequence shown here is derived from an EMBL/GenBank/DDBJ whole genome shotgun (WGS) entry which is preliminary data.</text>
</comment>
<evidence type="ECO:0000256" key="5">
    <source>
        <dbReference type="ARBA" id="ARBA00022559"/>
    </source>
</evidence>
<dbReference type="Gene3D" id="3.30.1020.10">
    <property type="entry name" value="Antioxidant, Horf6, Chain A, domain2"/>
    <property type="match status" value="1"/>
</dbReference>
<dbReference type="EMBL" id="JBEHHI010000001">
    <property type="protein sequence ID" value="MEX5727248.1"/>
    <property type="molecule type" value="Genomic_DNA"/>
</dbReference>
<keyword evidence="8" id="KW-0676">Redox-active center</keyword>
<organism evidence="12 13">
    <name type="scientific">Rhodovulum iodosum</name>
    <dbReference type="NCBI Taxonomy" id="68291"/>
    <lineage>
        <taxon>Bacteria</taxon>
        <taxon>Pseudomonadati</taxon>
        <taxon>Pseudomonadota</taxon>
        <taxon>Alphaproteobacteria</taxon>
        <taxon>Rhodobacterales</taxon>
        <taxon>Paracoccaceae</taxon>
        <taxon>Rhodovulum</taxon>
    </lineage>
</organism>
<keyword evidence="6" id="KW-0049">Antioxidant</keyword>
<dbReference type="InterPro" id="IPR036249">
    <property type="entry name" value="Thioredoxin-like_sf"/>
</dbReference>
<dbReference type="InterPro" id="IPR013766">
    <property type="entry name" value="Thioredoxin_domain"/>
</dbReference>
<evidence type="ECO:0000256" key="9">
    <source>
        <dbReference type="ARBA" id="ARBA00032077"/>
    </source>
</evidence>
<dbReference type="InterPro" id="IPR019479">
    <property type="entry name" value="Peroxiredoxin_C"/>
</dbReference>
<dbReference type="PANTHER" id="PTHR10681:SF121">
    <property type="entry name" value="ALKYL HYDROPEROXIDE REDUCTASE C"/>
    <property type="match status" value="1"/>
</dbReference>
<dbReference type="PANTHER" id="PTHR10681">
    <property type="entry name" value="THIOREDOXIN PEROXIDASE"/>
    <property type="match status" value="1"/>
</dbReference>
<dbReference type="InterPro" id="IPR050217">
    <property type="entry name" value="Peroxiredoxin"/>
</dbReference>
<dbReference type="Pfam" id="PF00578">
    <property type="entry name" value="AhpC-TSA"/>
    <property type="match status" value="1"/>
</dbReference>
<evidence type="ECO:0000256" key="4">
    <source>
        <dbReference type="ARBA" id="ARBA00017462"/>
    </source>
</evidence>
<keyword evidence="5" id="KW-0575">Peroxidase</keyword>
<evidence type="ECO:0000259" key="11">
    <source>
        <dbReference type="PROSITE" id="PS51352"/>
    </source>
</evidence>
<keyword evidence="7" id="KW-0560">Oxidoreductase</keyword>
<dbReference type="InterPro" id="IPR000866">
    <property type="entry name" value="AhpC/TSA"/>
</dbReference>
<comment type="similarity">
    <text evidence="1">Belongs to the peroxiredoxin family. AhpC/Prx1 subfamily.</text>
</comment>
<keyword evidence="13" id="KW-1185">Reference proteome</keyword>
<evidence type="ECO:0000313" key="13">
    <source>
        <dbReference type="Proteomes" id="UP001560019"/>
    </source>
</evidence>
<proteinExistence type="inferred from homology"/>
<evidence type="ECO:0000313" key="12">
    <source>
        <dbReference type="EMBL" id="MEX5727248.1"/>
    </source>
</evidence>
<dbReference type="Pfam" id="PF10417">
    <property type="entry name" value="1-cysPrx_C"/>
    <property type="match status" value="1"/>
</dbReference>
<gene>
    <name evidence="12" type="ORF">Ga0609869_000601</name>
</gene>
<evidence type="ECO:0000256" key="6">
    <source>
        <dbReference type="ARBA" id="ARBA00022862"/>
    </source>
</evidence>
<protein>
    <recommendedName>
        <fullName evidence="4">Alkyl hydroperoxide reductase C</fullName>
        <ecNumber evidence="3">1.11.1.26</ecNumber>
    </recommendedName>
    <alternativeName>
        <fullName evidence="9">Peroxiredoxin</fullName>
    </alternativeName>
</protein>
<comment type="catalytic activity">
    <reaction evidence="10">
        <text>a hydroperoxide + NADH + H(+) = an alcohol + NAD(+) + H2O</text>
        <dbReference type="Rhea" id="RHEA:62628"/>
        <dbReference type="ChEBI" id="CHEBI:15377"/>
        <dbReference type="ChEBI" id="CHEBI:15378"/>
        <dbReference type="ChEBI" id="CHEBI:30879"/>
        <dbReference type="ChEBI" id="CHEBI:35924"/>
        <dbReference type="ChEBI" id="CHEBI:57540"/>
        <dbReference type="ChEBI" id="CHEBI:57945"/>
        <dbReference type="EC" id="1.11.1.26"/>
    </reaction>
</comment>
<name>A0ABV3XPK1_9RHOB</name>
<dbReference type="PROSITE" id="PS51352">
    <property type="entry name" value="THIOREDOXIN_2"/>
    <property type="match status" value="1"/>
</dbReference>
<comment type="subunit">
    <text evidence="2">Homodimer; disulfide-linked, upon oxidation. 5 homodimers assemble to form a ring-like decamer.</text>
</comment>
<dbReference type="RefSeq" id="WP_125407915.1">
    <property type="nucleotide sequence ID" value="NZ_JBEHHI010000001.1"/>
</dbReference>
<feature type="domain" description="Thioredoxin" evidence="11">
    <location>
        <begin position="31"/>
        <end position="187"/>
    </location>
</feature>
<evidence type="ECO:0000256" key="10">
    <source>
        <dbReference type="ARBA" id="ARBA00047572"/>
    </source>
</evidence>
<dbReference type="SUPFAM" id="SSF52833">
    <property type="entry name" value="Thioredoxin-like"/>
    <property type="match status" value="1"/>
</dbReference>
<evidence type="ECO:0000256" key="1">
    <source>
        <dbReference type="ARBA" id="ARBA00009796"/>
    </source>
</evidence>
<evidence type="ECO:0000256" key="2">
    <source>
        <dbReference type="ARBA" id="ARBA00011654"/>
    </source>
</evidence>
<sequence length="255" mass="28772">MEQRRFLPGLGRHGEFVRLPRAYRQNVRWIPHIGDIFPDFDATTTQGPIRFYDWAEGSWTVLFSQPGAFTPVCTTELASLARAEPEFTARNTKLIGLTRDSTEDQSAWCAEVEILYDTPIAFPLIEDLTGILTNLCGMQHPKESTLTAIRKTFIIDPGLRIRMIFEYPSRIGRNTAELLRSLDALQHHDVLDVATPSDWKPGNDYLVPSAMSNRDADACFGQSWRAVNDYLRLIDSTGLFRHREVIEGKTGGGSL</sequence>
<dbReference type="Proteomes" id="UP001560019">
    <property type="component" value="Unassembled WGS sequence"/>
</dbReference>
<evidence type="ECO:0000256" key="7">
    <source>
        <dbReference type="ARBA" id="ARBA00023002"/>
    </source>
</evidence>
<dbReference type="EC" id="1.11.1.26" evidence="3"/>
<evidence type="ECO:0000256" key="3">
    <source>
        <dbReference type="ARBA" id="ARBA00013021"/>
    </source>
</evidence>
<accession>A0ABV3XPK1</accession>
<evidence type="ECO:0000256" key="8">
    <source>
        <dbReference type="ARBA" id="ARBA00023284"/>
    </source>
</evidence>
<dbReference type="Gene3D" id="3.40.30.10">
    <property type="entry name" value="Glutaredoxin"/>
    <property type="match status" value="1"/>
</dbReference>
<reference evidence="12 13" key="1">
    <citation type="submission" date="2024-06" db="EMBL/GenBank/DDBJ databases">
        <title>Genome of Rhodovulum iodosum, a marine photoferrotroph.</title>
        <authorList>
            <person name="Bianchini G."/>
            <person name="Nikeleit V."/>
            <person name="Kappler A."/>
            <person name="Bryce C."/>
            <person name="Sanchez-Baracaldo P."/>
        </authorList>
    </citation>
    <scope>NUCLEOTIDE SEQUENCE [LARGE SCALE GENOMIC DNA]</scope>
    <source>
        <strain evidence="12 13">UT/N1</strain>
    </source>
</reference>